<dbReference type="Pfam" id="PF06722">
    <property type="entry name" value="EryCIII-like_C"/>
    <property type="match status" value="1"/>
</dbReference>
<dbReference type="GO" id="GO:0016758">
    <property type="term" value="F:hexosyltransferase activity"/>
    <property type="evidence" value="ECO:0007669"/>
    <property type="project" value="UniProtKB-ARBA"/>
</dbReference>
<evidence type="ECO:0000259" key="1">
    <source>
        <dbReference type="Pfam" id="PF06722"/>
    </source>
</evidence>
<evidence type="ECO:0000313" key="3">
    <source>
        <dbReference type="EMBL" id="SBS75698.1"/>
    </source>
</evidence>
<dbReference type="CDD" id="cd03784">
    <property type="entry name" value="GT1_Gtf-like"/>
    <property type="match status" value="1"/>
</dbReference>
<dbReference type="FunFam" id="3.40.50.2000:FF:000009">
    <property type="entry name" value="Sterol 3-beta-glucosyltransferase UGT80A2"/>
    <property type="match status" value="1"/>
</dbReference>
<protein>
    <submittedName>
        <fullName evidence="2">Putative enzyme</fullName>
        <ecNumber evidence="2">2.4.-.-</ecNumber>
    </submittedName>
</protein>
<keyword evidence="2" id="KW-0328">Glycosyltransferase</keyword>
<dbReference type="SUPFAM" id="SSF53756">
    <property type="entry name" value="UDP-Glycosyltransferase/glycogen phosphorylase"/>
    <property type="match status" value="1"/>
</dbReference>
<dbReference type="InterPro" id="IPR050426">
    <property type="entry name" value="Glycosyltransferase_28"/>
</dbReference>
<sequence>MLPTLAHAHEDGKANSPAMRFLLSSYGGRGDIEPAVVVGRELQRRGHEITIAVPPNLVGFAQAAGLSAIAYGLDSTPILDLQRQYFTCYSRTPWKLKELGRMSRETAEFANRCWQEMTTTLASAARDADLLLTGLIFEQPAANVAEYYDIPLVTLHYFPSRAHGQLLPFAPAALSRFGITLNDWLAWRGTRKAENAQRRGLGLADATSPAPRRIADRGSLEIQAYDQVCFPGLVGEWAKWNDLRPPQRPFVGALAMASPTDADEEVAAWIAQGKPPIFFGFGSVPIGSPADTIAMISSACAQLGERAIIGAGGTDYSGVPQSDHVKVVGQVNYATIFPTCRAVVHHGGAGTLAACLRAGVPQLILWTLPDQPFFAAQLRRMKVGAGRRFATTTEKSLVADLRRILAPECSARARELAPQMTKPAESVAAAADRVEEFARFNCAV</sequence>
<dbReference type="InterPro" id="IPR010610">
    <property type="entry name" value="EryCIII-like_C"/>
</dbReference>
<gene>
    <name evidence="2" type="ORF">MHPYR_240032</name>
    <name evidence="3" type="ORF">MHPYR_260025</name>
</gene>
<dbReference type="AlphaFoldDB" id="A0A1Y5PA52"/>
<reference evidence="2" key="1">
    <citation type="submission" date="2016-03" db="EMBL/GenBank/DDBJ databases">
        <authorList>
            <person name="Ploux O."/>
        </authorList>
    </citation>
    <scope>NUCLEOTIDE SEQUENCE</scope>
    <source>
        <strain evidence="2">UC10</strain>
    </source>
</reference>
<evidence type="ECO:0000313" key="2">
    <source>
        <dbReference type="EMBL" id="SBS75572.1"/>
    </source>
</evidence>
<dbReference type="GO" id="GO:0017000">
    <property type="term" value="P:antibiotic biosynthetic process"/>
    <property type="evidence" value="ECO:0007669"/>
    <property type="project" value="UniProtKB-ARBA"/>
</dbReference>
<dbReference type="PANTHER" id="PTHR48050">
    <property type="entry name" value="STEROL 3-BETA-GLUCOSYLTRANSFERASE"/>
    <property type="match status" value="1"/>
</dbReference>
<feature type="domain" description="Erythromycin biosynthesis protein CIII-like C-terminal" evidence="1">
    <location>
        <begin position="317"/>
        <end position="420"/>
    </location>
</feature>
<organism evidence="2">
    <name type="scientific">uncultured Mycobacterium sp</name>
    <dbReference type="NCBI Taxonomy" id="171292"/>
    <lineage>
        <taxon>Bacteria</taxon>
        <taxon>Bacillati</taxon>
        <taxon>Actinomycetota</taxon>
        <taxon>Actinomycetes</taxon>
        <taxon>Mycobacteriales</taxon>
        <taxon>Mycobacteriaceae</taxon>
        <taxon>Mycobacterium</taxon>
        <taxon>environmental samples</taxon>
    </lineage>
</organism>
<dbReference type="EMBL" id="FLQS01000017">
    <property type="protein sequence ID" value="SBS75572.1"/>
    <property type="molecule type" value="Genomic_DNA"/>
</dbReference>
<keyword evidence="2" id="KW-0808">Transferase</keyword>
<dbReference type="EC" id="2.4.-.-" evidence="2"/>
<name>A0A1Y5PA52_9MYCO</name>
<dbReference type="EMBL" id="FLQS01000019">
    <property type="protein sequence ID" value="SBS75698.1"/>
    <property type="molecule type" value="Genomic_DNA"/>
</dbReference>
<dbReference type="InterPro" id="IPR002213">
    <property type="entry name" value="UDP_glucos_trans"/>
</dbReference>
<dbReference type="PANTHER" id="PTHR48050:SF13">
    <property type="entry name" value="STEROL 3-BETA-GLUCOSYLTRANSFERASE UGT80A2"/>
    <property type="match status" value="1"/>
</dbReference>
<accession>A0A1Y5PA52</accession>
<dbReference type="GO" id="GO:0008194">
    <property type="term" value="F:UDP-glycosyltransferase activity"/>
    <property type="evidence" value="ECO:0007669"/>
    <property type="project" value="InterPro"/>
</dbReference>
<proteinExistence type="predicted"/>
<dbReference type="Gene3D" id="3.40.50.2000">
    <property type="entry name" value="Glycogen Phosphorylase B"/>
    <property type="match status" value="2"/>
</dbReference>